<gene>
    <name evidence="12" type="ORF">Nepgr_007211</name>
</gene>
<evidence type="ECO:0000256" key="7">
    <source>
        <dbReference type="ARBA" id="ARBA00023136"/>
    </source>
</evidence>
<organism evidence="12 13">
    <name type="scientific">Nepenthes gracilis</name>
    <name type="common">Slender pitcher plant</name>
    <dbReference type="NCBI Taxonomy" id="150966"/>
    <lineage>
        <taxon>Eukaryota</taxon>
        <taxon>Viridiplantae</taxon>
        <taxon>Streptophyta</taxon>
        <taxon>Embryophyta</taxon>
        <taxon>Tracheophyta</taxon>
        <taxon>Spermatophyta</taxon>
        <taxon>Magnoliopsida</taxon>
        <taxon>eudicotyledons</taxon>
        <taxon>Gunneridae</taxon>
        <taxon>Pentapetalae</taxon>
        <taxon>Caryophyllales</taxon>
        <taxon>Nepenthaceae</taxon>
        <taxon>Nepenthes</taxon>
    </lineage>
</organism>
<reference evidence="12" key="1">
    <citation type="submission" date="2023-05" db="EMBL/GenBank/DDBJ databases">
        <title>Nepenthes gracilis genome sequencing.</title>
        <authorList>
            <person name="Fukushima K."/>
        </authorList>
    </citation>
    <scope>NUCLEOTIDE SEQUENCE</scope>
    <source>
        <strain evidence="12">SING2019-196</strain>
    </source>
</reference>
<dbReference type="InterPro" id="IPR001841">
    <property type="entry name" value="Znf_RING"/>
</dbReference>
<dbReference type="PANTHER" id="PTHR46539">
    <property type="entry name" value="E3 UBIQUITIN-PROTEIN LIGASE ATL42"/>
    <property type="match status" value="1"/>
</dbReference>
<sequence length="202" mass="22747">MAAGDSITATVTGDTIHQHIRRQLNHLHRQTHNQSSQSTAQDDPHLLHWHYAQFDDRSLEIHGQTLLYIFILFSIILLVTLFLLYARWFFRFPHLSSTATVSLPHIVASPPPPRAGGGGLEPTIIQNLPIVLHQSSAINRADEIECCICLGAIEDGDKVKVLPECRHGYHSDCVDRWLINRSNCPLCRIAIRVDPQVEPSLE</sequence>
<dbReference type="Gene3D" id="3.30.40.10">
    <property type="entry name" value="Zinc/RING finger domain, C3HC4 (zinc finger)"/>
    <property type="match status" value="1"/>
</dbReference>
<evidence type="ECO:0000313" key="13">
    <source>
        <dbReference type="Proteomes" id="UP001279734"/>
    </source>
</evidence>
<evidence type="ECO:0000256" key="2">
    <source>
        <dbReference type="ARBA" id="ARBA00022692"/>
    </source>
</evidence>
<evidence type="ECO:0000259" key="11">
    <source>
        <dbReference type="PROSITE" id="PS50089"/>
    </source>
</evidence>
<evidence type="ECO:0000256" key="4">
    <source>
        <dbReference type="ARBA" id="ARBA00022771"/>
    </source>
</evidence>
<evidence type="ECO:0000256" key="10">
    <source>
        <dbReference type="SAM" id="Phobius"/>
    </source>
</evidence>
<keyword evidence="3" id="KW-0479">Metal-binding</keyword>
<evidence type="ECO:0000256" key="8">
    <source>
        <dbReference type="ARBA" id="ARBA00024209"/>
    </source>
</evidence>
<proteinExistence type="inferred from homology"/>
<evidence type="ECO:0000256" key="3">
    <source>
        <dbReference type="ARBA" id="ARBA00022723"/>
    </source>
</evidence>
<feature type="domain" description="RING-type" evidence="11">
    <location>
        <begin position="146"/>
        <end position="188"/>
    </location>
</feature>
<comment type="caution">
    <text evidence="12">The sequence shown here is derived from an EMBL/GenBank/DDBJ whole genome shotgun (WGS) entry which is preliminary data.</text>
</comment>
<name>A0AAD3XIA4_NEPGR</name>
<evidence type="ECO:0000313" key="12">
    <source>
        <dbReference type="EMBL" id="GMH05371.1"/>
    </source>
</evidence>
<dbReference type="PROSITE" id="PS50089">
    <property type="entry name" value="ZF_RING_2"/>
    <property type="match status" value="1"/>
</dbReference>
<keyword evidence="6 10" id="KW-1133">Transmembrane helix</keyword>
<dbReference type="GO" id="GO:0008270">
    <property type="term" value="F:zinc ion binding"/>
    <property type="evidence" value="ECO:0007669"/>
    <property type="project" value="UniProtKB-KW"/>
</dbReference>
<dbReference type="PANTHER" id="PTHR46539:SF21">
    <property type="entry name" value="LOW QUALITY PROTEIN: RING-H2 FINGER PROTEIN ATL3-LIKE"/>
    <property type="match status" value="1"/>
</dbReference>
<protein>
    <recommendedName>
        <fullName evidence="11">RING-type domain-containing protein</fullName>
    </recommendedName>
</protein>
<dbReference type="Proteomes" id="UP001279734">
    <property type="component" value="Unassembled WGS sequence"/>
</dbReference>
<keyword evidence="5" id="KW-0862">Zinc</keyword>
<evidence type="ECO:0000256" key="1">
    <source>
        <dbReference type="ARBA" id="ARBA00004370"/>
    </source>
</evidence>
<accession>A0AAD3XIA4</accession>
<dbReference type="EMBL" id="BSYO01000005">
    <property type="protein sequence ID" value="GMH05371.1"/>
    <property type="molecule type" value="Genomic_DNA"/>
</dbReference>
<comment type="subcellular location">
    <subcellularLocation>
        <location evidence="1">Membrane</location>
    </subcellularLocation>
</comment>
<dbReference type="SUPFAM" id="SSF57850">
    <property type="entry name" value="RING/U-box"/>
    <property type="match status" value="1"/>
</dbReference>
<dbReference type="SMART" id="SM00184">
    <property type="entry name" value="RING"/>
    <property type="match status" value="1"/>
</dbReference>
<evidence type="ECO:0000256" key="5">
    <source>
        <dbReference type="ARBA" id="ARBA00022833"/>
    </source>
</evidence>
<keyword evidence="2 10" id="KW-0812">Transmembrane</keyword>
<comment type="similarity">
    <text evidence="8">Belongs to the RING-type zinc finger family. ATL subfamily.</text>
</comment>
<evidence type="ECO:0000256" key="6">
    <source>
        <dbReference type="ARBA" id="ARBA00022989"/>
    </source>
</evidence>
<evidence type="ECO:0000256" key="9">
    <source>
        <dbReference type="PROSITE-ProRule" id="PRU00175"/>
    </source>
</evidence>
<dbReference type="InterPro" id="IPR013083">
    <property type="entry name" value="Znf_RING/FYVE/PHD"/>
</dbReference>
<keyword evidence="4 9" id="KW-0863">Zinc-finger</keyword>
<keyword evidence="13" id="KW-1185">Reference proteome</keyword>
<dbReference type="AlphaFoldDB" id="A0AAD3XIA4"/>
<keyword evidence="7 10" id="KW-0472">Membrane</keyword>
<feature type="transmembrane region" description="Helical" evidence="10">
    <location>
        <begin position="66"/>
        <end position="86"/>
    </location>
</feature>
<dbReference type="Pfam" id="PF13639">
    <property type="entry name" value="zf-RING_2"/>
    <property type="match status" value="1"/>
</dbReference>
<dbReference type="GO" id="GO:0016020">
    <property type="term" value="C:membrane"/>
    <property type="evidence" value="ECO:0007669"/>
    <property type="project" value="UniProtKB-SubCell"/>
</dbReference>